<name>A0A915IVW6_ROMCU</name>
<dbReference type="Proteomes" id="UP000887565">
    <property type="component" value="Unplaced"/>
</dbReference>
<protein>
    <submittedName>
        <fullName evidence="2">Uncharacterized protein</fullName>
    </submittedName>
</protein>
<evidence type="ECO:0000313" key="2">
    <source>
        <dbReference type="WBParaSite" id="nRc.2.0.1.t17962-RA"/>
    </source>
</evidence>
<keyword evidence="1" id="KW-1185">Reference proteome</keyword>
<dbReference type="AlphaFoldDB" id="A0A915IVW6"/>
<evidence type="ECO:0000313" key="1">
    <source>
        <dbReference type="Proteomes" id="UP000887565"/>
    </source>
</evidence>
<proteinExistence type="predicted"/>
<organism evidence="1 2">
    <name type="scientific">Romanomermis culicivorax</name>
    <name type="common">Nematode worm</name>
    <dbReference type="NCBI Taxonomy" id="13658"/>
    <lineage>
        <taxon>Eukaryota</taxon>
        <taxon>Metazoa</taxon>
        <taxon>Ecdysozoa</taxon>
        <taxon>Nematoda</taxon>
        <taxon>Enoplea</taxon>
        <taxon>Dorylaimia</taxon>
        <taxon>Mermithida</taxon>
        <taxon>Mermithoidea</taxon>
        <taxon>Mermithidae</taxon>
        <taxon>Romanomermis</taxon>
    </lineage>
</organism>
<sequence length="76" mass="8061">MIYLLRGCGRSIGSIAPEASLWVDAAAEVVLVVVVGRRRIYWAAALNFADGNQSKVCCHDSGPVIGPYCGHSQNGN</sequence>
<accession>A0A915IVW6</accession>
<dbReference type="WBParaSite" id="nRc.2.0.1.t17962-RA">
    <property type="protein sequence ID" value="nRc.2.0.1.t17962-RA"/>
    <property type="gene ID" value="nRc.2.0.1.g17962"/>
</dbReference>
<reference evidence="2" key="1">
    <citation type="submission" date="2022-11" db="UniProtKB">
        <authorList>
            <consortium name="WormBaseParasite"/>
        </authorList>
    </citation>
    <scope>IDENTIFICATION</scope>
</reference>